<gene>
    <name evidence="5" type="ORF">R3W88_031581</name>
</gene>
<comment type="catalytic activity">
    <reaction evidence="4">
        <text>1D-myo-inositol 1,4,5-trisphosphate + 2 ATP = 1D-myo-inositol 1,3,4,5,6-pentakisphosphate + 2 ADP + 2 H(+)</text>
        <dbReference type="Rhea" id="RHEA:32359"/>
        <dbReference type="ChEBI" id="CHEBI:15378"/>
        <dbReference type="ChEBI" id="CHEBI:30616"/>
        <dbReference type="ChEBI" id="CHEBI:57733"/>
        <dbReference type="ChEBI" id="CHEBI:203600"/>
        <dbReference type="ChEBI" id="CHEBI:456216"/>
        <dbReference type="EC" id="2.7.1.151"/>
    </reaction>
</comment>
<sequence length="412" mass="44816">MLKVPQHQVAGHEAGIGKLGPLVDESGRFYKPLQGDERGANEVAFYSSLSTNSGIPEHIQRFFPTYYGTQLVEASDGSGLLPHLVLEDLALGRVNPSIMDIKIGSRTWAPEASEKYIQKCLKKDRESSSLSLGFRISGLQIYRSKELGFWKPGKKAAQKLSTEEVKLVLRRFVSSNTLNDLDSRPDSAFASTVYGGSTGILSQLLELKAWFEDQTIFHLYSCSILVMFEKELALKGKNPGAQIKLIDFAHVYEGRGVIDHNFLGGLCSLIKFISEILTAPSECRTEATAKADQKNLTADNGVVADHKSHTASDNGVVADQKNLTASDNGVVADQKNLTTSKNDVVADQKNLTSSDNVVADHKNLTVSDNGVVADQKNLTVSDNGVLADQKNLTVSDNGVVAVRRSSLTDKWC</sequence>
<keyword evidence="3 4" id="KW-0418">Kinase</keyword>
<dbReference type="PANTHER" id="PTHR12400:SF82">
    <property type="entry name" value="INOSITOL POLYPHOSPHATE MULTIKINASE"/>
    <property type="match status" value="1"/>
</dbReference>
<dbReference type="InterPro" id="IPR005522">
    <property type="entry name" value="IPK"/>
</dbReference>
<comment type="function">
    <text evidence="4">Inositol phosphate kinase with a broad substrate specificity.</text>
</comment>
<comment type="catalytic activity">
    <reaction evidence="4">
        <text>1D-myo-inositol 1,3,4,6-tetrakisphosphate + ATP = 1D-myo-inositol 1,3,4,5,6-pentakisphosphate + ADP + H(+)</text>
        <dbReference type="Rhea" id="RHEA:12717"/>
        <dbReference type="ChEBI" id="CHEBI:15378"/>
        <dbReference type="ChEBI" id="CHEBI:30616"/>
        <dbReference type="ChEBI" id="CHEBI:57660"/>
        <dbReference type="ChEBI" id="CHEBI:57733"/>
        <dbReference type="ChEBI" id="CHEBI:456216"/>
        <dbReference type="EC" id="2.7.1.140"/>
    </reaction>
</comment>
<comment type="caution">
    <text evidence="5">The sequence shown here is derived from an EMBL/GenBank/DDBJ whole genome shotgun (WGS) entry which is preliminary data.</text>
</comment>
<evidence type="ECO:0000313" key="6">
    <source>
        <dbReference type="Proteomes" id="UP001311915"/>
    </source>
</evidence>
<keyword evidence="2 4" id="KW-0808">Transferase</keyword>
<dbReference type="EC" id="2.7.1.140" evidence="4"/>
<reference evidence="5 6" key="1">
    <citation type="submission" date="2023-10" db="EMBL/GenBank/DDBJ databases">
        <title>Genome-Wide Identification Analysis in wild type Solanum Pinnatisectum Reveals Some Genes Defensing Phytophthora Infestans.</title>
        <authorList>
            <person name="Sun C."/>
        </authorList>
    </citation>
    <scope>NUCLEOTIDE SEQUENCE [LARGE SCALE GENOMIC DNA]</scope>
    <source>
        <strain evidence="5">LQN</strain>
        <tissue evidence="5">Leaf</tissue>
    </source>
</reference>
<comment type="similarity">
    <text evidence="1 4">Belongs to the inositol phosphokinase (IPK) family.</text>
</comment>
<dbReference type="PANTHER" id="PTHR12400">
    <property type="entry name" value="INOSITOL POLYPHOSPHATE KINASE"/>
    <property type="match status" value="1"/>
</dbReference>
<dbReference type="GO" id="GO:0005737">
    <property type="term" value="C:cytoplasm"/>
    <property type="evidence" value="ECO:0007669"/>
    <property type="project" value="TreeGrafter"/>
</dbReference>
<dbReference type="GO" id="GO:0005524">
    <property type="term" value="F:ATP binding"/>
    <property type="evidence" value="ECO:0007669"/>
    <property type="project" value="UniProtKB-KW"/>
</dbReference>
<dbReference type="InterPro" id="IPR038286">
    <property type="entry name" value="IPK_sf"/>
</dbReference>
<dbReference type="SUPFAM" id="SSF56104">
    <property type="entry name" value="SAICAR synthase-like"/>
    <property type="match status" value="1"/>
</dbReference>
<dbReference type="Gene3D" id="3.30.470.160">
    <property type="entry name" value="Inositol polyphosphate kinase"/>
    <property type="match status" value="1"/>
</dbReference>
<proteinExistence type="inferred from homology"/>
<dbReference type="GO" id="GO:0051765">
    <property type="term" value="F:inositol tetrakisphosphate kinase activity"/>
    <property type="evidence" value="ECO:0007669"/>
    <property type="project" value="TreeGrafter"/>
</dbReference>
<accession>A0AAV9LQ64</accession>
<evidence type="ECO:0000313" key="5">
    <source>
        <dbReference type="EMBL" id="KAK4726664.1"/>
    </source>
</evidence>
<evidence type="ECO:0000256" key="1">
    <source>
        <dbReference type="ARBA" id="ARBA00007374"/>
    </source>
</evidence>
<dbReference type="EC" id="2.7.1.151" evidence="4"/>
<evidence type="ECO:0000256" key="2">
    <source>
        <dbReference type="ARBA" id="ARBA00022679"/>
    </source>
</evidence>
<keyword evidence="6" id="KW-1185">Reference proteome</keyword>
<keyword evidence="4" id="KW-0547">Nucleotide-binding</keyword>
<dbReference type="GO" id="GO:0005634">
    <property type="term" value="C:nucleus"/>
    <property type="evidence" value="ECO:0007669"/>
    <property type="project" value="TreeGrafter"/>
</dbReference>
<dbReference type="GO" id="GO:0032958">
    <property type="term" value="P:inositol phosphate biosynthetic process"/>
    <property type="evidence" value="ECO:0007669"/>
    <property type="project" value="InterPro"/>
</dbReference>
<protein>
    <recommendedName>
        <fullName evidence="4">Inositol polyphosphate multikinase</fullName>
        <ecNumber evidence="4">2.7.1.140</ecNumber>
        <ecNumber evidence="4">2.7.1.151</ecNumber>
    </recommendedName>
</protein>
<dbReference type="AlphaFoldDB" id="A0AAV9LQ64"/>
<name>A0AAV9LQ64_9SOLN</name>
<evidence type="ECO:0000256" key="4">
    <source>
        <dbReference type="RuleBase" id="RU363090"/>
    </source>
</evidence>
<dbReference type="Proteomes" id="UP001311915">
    <property type="component" value="Unassembled WGS sequence"/>
</dbReference>
<organism evidence="5 6">
    <name type="scientific">Solanum pinnatisectum</name>
    <name type="common">tansyleaf nightshade</name>
    <dbReference type="NCBI Taxonomy" id="50273"/>
    <lineage>
        <taxon>Eukaryota</taxon>
        <taxon>Viridiplantae</taxon>
        <taxon>Streptophyta</taxon>
        <taxon>Embryophyta</taxon>
        <taxon>Tracheophyta</taxon>
        <taxon>Spermatophyta</taxon>
        <taxon>Magnoliopsida</taxon>
        <taxon>eudicotyledons</taxon>
        <taxon>Gunneridae</taxon>
        <taxon>Pentapetalae</taxon>
        <taxon>asterids</taxon>
        <taxon>lamiids</taxon>
        <taxon>Solanales</taxon>
        <taxon>Solanaceae</taxon>
        <taxon>Solanoideae</taxon>
        <taxon>Solaneae</taxon>
        <taxon>Solanum</taxon>
    </lineage>
</organism>
<dbReference type="Pfam" id="PF03770">
    <property type="entry name" value="IPK"/>
    <property type="match status" value="1"/>
</dbReference>
<dbReference type="GO" id="GO:0008440">
    <property type="term" value="F:inositol-1,4,5-trisphosphate 3-kinase activity"/>
    <property type="evidence" value="ECO:0007669"/>
    <property type="project" value="TreeGrafter"/>
</dbReference>
<evidence type="ECO:0000256" key="3">
    <source>
        <dbReference type="ARBA" id="ARBA00022777"/>
    </source>
</evidence>
<dbReference type="EMBL" id="JAWPEI010000005">
    <property type="protein sequence ID" value="KAK4726664.1"/>
    <property type="molecule type" value="Genomic_DNA"/>
</dbReference>
<keyword evidence="4" id="KW-0067">ATP-binding</keyword>